<accession>A0A183F376</accession>
<dbReference type="SMART" id="SM00322">
    <property type="entry name" value="KH"/>
    <property type="match status" value="1"/>
</dbReference>
<dbReference type="Pfam" id="PF00013">
    <property type="entry name" value="KH_1"/>
    <property type="match status" value="1"/>
</dbReference>
<feature type="repeat" description="ANK" evidence="4">
    <location>
        <begin position="30"/>
        <end position="62"/>
    </location>
</feature>
<dbReference type="GO" id="GO:0005737">
    <property type="term" value="C:cytoplasm"/>
    <property type="evidence" value="ECO:0007669"/>
    <property type="project" value="TreeGrafter"/>
</dbReference>
<dbReference type="InterPro" id="IPR002110">
    <property type="entry name" value="Ankyrin_rpt"/>
</dbReference>
<reference evidence="8 9" key="1">
    <citation type="submission" date="2018-11" db="EMBL/GenBank/DDBJ databases">
        <authorList>
            <consortium name="Pathogen Informatics"/>
        </authorList>
    </citation>
    <scope>NUCLEOTIDE SEQUENCE [LARGE SCALE GENOMIC DNA]</scope>
</reference>
<dbReference type="SMART" id="SM00248">
    <property type="entry name" value="ANK"/>
    <property type="match status" value="3"/>
</dbReference>
<keyword evidence="1" id="KW-0677">Repeat</keyword>
<evidence type="ECO:0000313" key="9">
    <source>
        <dbReference type="Proteomes" id="UP000050761"/>
    </source>
</evidence>
<organism evidence="9 10">
    <name type="scientific">Heligmosomoides polygyrus</name>
    <name type="common">Parasitic roundworm</name>
    <dbReference type="NCBI Taxonomy" id="6339"/>
    <lineage>
        <taxon>Eukaryota</taxon>
        <taxon>Metazoa</taxon>
        <taxon>Ecdysozoa</taxon>
        <taxon>Nematoda</taxon>
        <taxon>Chromadorea</taxon>
        <taxon>Rhabditida</taxon>
        <taxon>Rhabditina</taxon>
        <taxon>Rhabditomorpha</taxon>
        <taxon>Strongyloidea</taxon>
        <taxon>Heligmosomidae</taxon>
        <taxon>Heligmosomoides</taxon>
    </lineage>
</organism>
<dbReference type="PROSITE" id="PS50297">
    <property type="entry name" value="ANK_REP_REGION"/>
    <property type="match status" value="2"/>
</dbReference>
<feature type="region of interest" description="Disordered" evidence="6">
    <location>
        <begin position="610"/>
        <end position="640"/>
    </location>
</feature>
<feature type="compositionally biased region" description="Acidic residues" evidence="6">
    <location>
        <begin position="236"/>
        <end position="245"/>
    </location>
</feature>
<feature type="region of interest" description="Disordered" evidence="6">
    <location>
        <begin position="279"/>
        <end position="330"/>
    </location>
</feature>
<dbReference type="GO" id="GO:0003723">
    <property type="term" value="F:RNA binding"/>
    <property type="evidence" value="ECO:0007669"/>
    <property type="project" value="UniProtKB-UniRule"/>
</dbReference>
<dbReference type="Pfam" id="PF12796">
    <property type="entry name" value="Ank_2"/>
    <property type="match status" value="1"/>
</dbReference>
<evidence type="ECO:0000256" key="2">
    <source>
        <dbReference type="ARBA" id="ARBA00023043"/>
    </source>
</evidence>
<evidence type="ECO:0000256" key="5">
    <source>
        <dbReference type="PROSITE-ProRule" id="PRU00117"/>
    </source>
</evidence>
<evidence type="ECO:0000259" key="7">
    <source>
        <dbReference type="SMART" id="SM00322"/>
    </source>
</evidence>
<dbReference type="AlphaFoldDB" id="A0A183F376"/>
<evidence type="ECO:0000256" key="6">
    <source>
        <dbReference type="SAM" id="MobiDB-lite"/>
    </source>
</evidence>
<evidence type="ECO:0000256" key="1">
    <source>
        <dbReference type="ARBA" id="ARBA00022737"/>
    </source>
</evidence>
<feature type="region of interest" description="Disordered" evidence="6">
    <location>
        <begin position="890"/>
        <end position="917"/>
    </location>
</feature>
<keyword evidence="9" id="KW-1185">Reference proteome</keyword>
<protein>
    <submittedName>
        <fullName evidence="10">ANK_REP_REGION domain-containing protein</fullName>
    </submittedName>
</protein>
<proteinExistence type="predicted"/>
<feature type="region of interest" description="Disordered" evidence="6">
    <location>
        <begin position="184"/>
        <end position="265"/>
    </location>
</feature>
<dbReference type="GO" id="GO:0045087">
    <property type="term" value="P:innate immune response"/>
    <property type="evidence" value="ECO:0007669"/>
    <property type="project" value="TreeGrafter"/>
</dbReference>
<evidence type="ECO:0000256" key="3">
    <source>
        <dbReference type="ARBA" id="ARBA00023054"/>
    </source>
</evidence>
<accession>A0A3P7TDM3</accession>
<reference evidence="10" key="2">
    <citation type="submission" date="2019-09" db="UniProtKB">
        <authorList>
            <consortium name="WormBaseParasite"/>
        </authorList>
    </citation>
    <scope>IDENTIFICATION</scope>
</reference>
<dbReference type="EMBL" id="UZAH01000476">
    <property type="protein sequence ID" value="VDO19001.1"/>
    <property type="molecule type" value="Genomic_DNA"/>
</dbReference>
<evidence type="ECO:0000313" key="10">
    <source>
        <dbReference type="WBParaSite" id="HPBE_0000061801-mRNA-1"/>
    </source>
</evidence>
<name>A0A183F376_HELPZ</name>
<dbReference type="Gene3D" id="1.25.40.20">
    <property type="entry name" value="Ankyrin repeat-containing domain"/>
    <property type="match status" value="1"/>
</dbReference>
<feature type="compositionally biased region" description="Polar residues" evidence="6">
    <location>
        <begin position="212"/>
        <end position="230"/>
    </location>
</feature>
<gene>
    <name evidence="8" type="ORF">HPBE_LOCUS619</name>
</gene>
<sequence length="1061" mass="114615">MEAANGGYVEVGELLLDACADPNTAPVPSSRDTALTIAADKGHERFVDMLLHRGAHIDARNKKGCTALWLACHGGHLETVQTLVKHGADVDTQDNRKMSPLMVAFRKGHVKVVQHMVQHVRQFPGDQELFRYLTTITEPDLLRNCRECMDLIVKAKNAQAEEANRAAESLLALLAEEEEAARSKKQAKLRKKEKKKEKKAKKHDCNDKERSTSSCHASAPVSTTEESPNVSRVKEESEDYSDDGSDSVAVKKEQSFTKAAPMANDRVPEMRTVEEPLVICVTPERPNPAMSRQQKRSANRRNRNESGKSSNGQLSAAAQAANNAAQSKVAPSPVLTAKTLVTTEEWVKASKKTKAPSKPKMSAGVITAVGKDFYLDDNYSGWKDVELSRRRSTTLSVCSSVIARVIGRGGANINAIREATGASIEVEKQSAVRRDQHDRQICIRGTQDTVRNATLMINGLITDHEISVTDVIRQLLVFESNIFFTLSGTFFLVLGKGTKGSSWQRFFNDAFGRISHRCFARQQDDGNGFVGKRHFHETHQRTTGDNECLATKDGCASARTATATTISYEFLQFDKGELPCSTKLYGRFFVVCRIHVGEFTVEERAAAALSVPTGSSNSSLSMDKELPRKAPGYRSPSVQTSSSEFTSMTMVIHSSSIPTEQAILSSVPSSVSSTPPPSHIVTDPLGHSMMGSSPAPILPPPGFSSLVSDVSLSAASVKAAVSPLKSSLAAESSAVDAATLPLNDTNGANAHAAKRSNADVLNIPTGAENDLTSMHFLDETTRAKLAEIWGTGKQDQSSQEQAWGNQVLLNNFANLNIRSSSTDWAGVPHDNLFMSSPPAKTTANVSSNQQITGTHQSGTTFVTSPSCNEWPVSSAKSVPLYARPQARIPSVPSQSVGVSSSASSAMPRPYSSSSNQPENNMLFNQLAAQLLIQQQGVASTPVPPAQSYYPSPSYTDPAIIGMGHLSTTSAGAASSSSAPSMKSAYSNPYQAASNEYESLNSLLNSSFGHHQNGDFNIAHVGVRLYTFIHSLTFGVILGEAIRLLPFYQLTSSFFFLLFQCS</sequence>
<dbReference type="InterPro" id="IPR004087">
    <property type="entry name" value="KH_dom"/>
</dbReference>
<dbReference type="SUPFAM" id="SSF54791">
    <property type="entry name" value="Eukaryotic type KH-domain (KH-domain type I)"/>
    <property type="match status" value="1"/>
</dbReference>
<dbReference type="InterPro" id="IPR004088">
    <property type="entry name" value="KH_dom_type_1"/>
</dbReference>
<dbReference type="InterPro" id="IPR051631">
    <property type="entry name" value="Ankyrin-KH/SAM_domain"/>
</dbReference>
<dbReference type="PROSITE" id="PS50084">
    <property type="entry name" value="KH_TYPE_1"/>
    <property type="match status" value="1"/>
</dbReference>
<feature type="compositionally biased region" description="Low complexity" evidence="6">
    <location>
        <begin position="890"/>
        <end position="914"/>
    </location>
</feature>
<dbReference type="InterPro" id="IPR036770">
    <property type="entry name" value="Ankyrin_rpt-contain_sf"/>
</dbReference>
<feature type="compositionally biased region" description="Polar residues" evidence="6">
    <location>
        <begin position="612"/>
        <end position="621"/>
    </location>
</feature>
<dbReference type="Gene3D" id="3.30.1370.10">
    <property type="entry name" value="K Homology domain, type 1"/>
    <property type="match status" value="1"/>
</dbReference>
<dbReference type="PROSITE" id="PS50088">
    <property type="entry name" value="ANK_REPEAT"/>
    <property type="match status" value="2"/>
</dbReference>
<dbReference type="PANTHER" id="PTHR23206">
    <property type="entry name" value="MASK PROTEIN"/>
    <property type="match status" value="1"/>
</dbReference>
<keyword evidence="3" id="KW-0175">Coiled coil</keyword>
<dbReference type="WBParaSite" id="HPBE_0000061801-mRNA-1">
    <property type="protein sequence ID" value="HPBE_0000061801-mRNA-1"/>
    <property type="gene ID" value="HPBE_0000061801"/>
</dbReference>
<dbReference type="PANTHER" id="PTHR23206:SF8">
    <property type="entry name" value="ANKYRIN REPEAT AND KH DOMAIN-CONTAINING 1"/>
    <property type="match status" value="1"/>
</dbReference>
<feature type="domain" description="K Homology" evidence="7">
    <location>
        <begin position="389"/>
        <end position="462"/>
    </location>
</feature>
<dbReference type="InterPro" id="IPR036612">
    <property type="entry name" value="KH_dom_type_1_sf"/>
</dbReference>
<dbReference type="SUPFAM" id="SSF48403">
    <property type="entry name" value="Ankyrin repeat"/>
    <property type="match status" value="1"/>
</dbReference>
<evidence type="ECO:0000313" key="8">
    <source>
        <dbReference type="EMBL" id="VDO19001.1"/>
    </source>
</evidence>
<keyword evidence="5" id="KW-0694">RNA-binding</keyword>
<feature type="compositionally biased region" description="Low complexity" evidence="6">
    <location>
        <begin position="316"/>
        <end position="326"/>
    </location>
</feature>
<dbReference type="Proteomes" id="UP000050761">
    <property type="component" value="Unassembled WGS sequence"/>
</dbReference>
<keyword evidence="2 4" id="KW-0040">ANK repeat</keyword>
<dbReference type="OrthoDB" id="10071877at2759"/>
<feature type="compositionally biased region" description="Basic residues" evidence="6">
    <location>
        <begin position="184"/>
        <end position="202"/>
    </location>
</feature>
<feature type="repeat" description="ANK" evidence="4">
    <location>
        <begin position="63"/>
        <end position="95"/>
    </location>
</feature>
<evidence type="ECO:0000256" key="4">
    <source>
        <dbReference type="PROSITE-ProRule" id="PRU00023"/>
    </source>
</evidence>